<dbReference type="Proteomes" id="UP000824782">
    <property type="component" value="Unassembled WGS sequence"/>
</dbReference>
<gene>
    <name evidence="1" type="ORF">GDO81_022733</name>
</gene>
<keyword evidence="2" id="KW-1185">Reference proteome</keyword>
<reference evidence="1" key="1">
    <citation type="thesis" date="2020" institute="ProQuest LLC" country="789 East Eisenhower Parkway, Ann Arbor, MI, USA">
        <title>Comparative Genomics and Chromosome Evolution.</title>
        <authorList>
            <person name="Mudd A.B."/>
        </authorList>
    </citation>
    <scope>NUCLEOTIDE SEQUENCE</scope>
    <source>
        <strain evidence="1">237g6f4</strain>
        <tissue evidence="1">Blood</tissue>
    </source>
</reference>
<organism evidence="1 2">
    <name type="scientific">Engystomops pustulosus</name>
    <name type="common">Tungara frog</name>
    <name type="synonym">Physalaemus pustulosus</name>
    <dbReference type="NCBI Taxonomy" id="76066"/>
    <lineage>
        <taxon>Eukaryota</taxon>
        <taxon>Metazoa</taxon>
        <taxon>Chordata</taxon>
        <taxon>Craniata</taxon>
        <taxon>Vertebrata</taxon>
        <taxon>Euteleostomi</taxon>
        <taxon>Amphibia</taxon>
        <taxon>Batrachia</taxon>
        <taxon>Anura</taxon>
        <taxon>Neobatrachia</taxon>
        <taxon>Hyloidea</taxon>
        <taxon>Leptodactylidae</taxon>
        <taxon>Leiuperinae</taxon>
        <taxon>Engystomops</taxon>
    </lineage>
</organism>
<comment type="caution">
    <text evidence="1">The sequence shown here is derived from an EMBL/GenBank/DDBJ whole genome shotgun (WGS) entry which is preliminary data.</text>
</comment>
<evidence type="ECO:0000313" key="1">
    <source>
        <dbReference type="EMBL" id="KAG8550700.1"/>
    </source>
</evidence>
<dbReference type="EMBL" id="WNYA01000035">
    <property type="protein sequence ID" value="KAG8550700.1"/>
    <property type="molecule type" value="Genomic_DNA"/>
</dbReference>
<accession>A0AAV6ZTN3</accession>
<dbReference type="AlphaFoldDB" id="A0AAV6ZTN3"/>
<sequence>MSFKTVEMRRVLDVFNADFAAVFGKENCYKVCTKISNNDYTCLHLKGDVYCPAANVATRLVQEHSNSPFTAVFLVMVPFLCKEPNR</sequence>
<evidence type="ECO:0000313" key="2">
    <source>
        <dbReference type="Proteomes" id="UP000824782"/>
    </source>
</evidence>
<protein>
    <submittedName>
        <fullName evidence="1">Uncharacterized protein</fullName>
    </submittedName>
</protein>
<proteinExistence type="predicted"/>
<name>A0AAV6ZTN3_ENGPU</name>